<dbReference type="SUPFAM" id="SSF53795">
    <property type="entry name" value="PEP carboxykinase-like"/>
    <property type="match status" value="1"/>
</dbReference>
<dbReference type="Gene3D" id="3.40.50.300">
    <property type="entry name" value="P-loop containing nucleotide triphosphate hydrolases"/>
    <property type="match status" value="1"/>
</dbReference>
<proteinExistence type="predicted"/>
<dbReference type="Proteomes" id="UP000036938">
    <property type="component" value="Unassembled WGS sequence"/>
</dbReference>
<evidence type="ECO:0000259" key="1">
    <source>
        <dbReference type="Pfam" id="PF07475"/>
    </source>
</evidence>
<protein>
    <recommendedName>
        <fullName evidence="1">HPr kinase/phosphorylase C-terminal domain-containing protein</fullName>
    </recommendedName>
</protein>
<dbReference type="GO" id="GO:0000155">
    <property type="term" value="F:phosphorelay sensor kinase activity"/>
    <property type="evidence" value="ECO:0007669"/>
    <property type="project" value="InterPro"/>
</dbReference>
<dbReference type="InterPro" id="IPR011104">
    <property type="entry name" value="Hpr_kin/Pase_C"/>
</dbReference>
<gene>
    <name evidence="2" type="ORF">ATO11_12075</name>
</gene>
<accession>A0A0L1JNA5</accession>
<dbReference type="InterPro" id="IPR027417">
    <property type="entry name" value="P-loop_NTPase"/>
</dbReference>
<dbReference type="CDD" id="cd01918">
    <property type="entry name" value="HprK_C"/>
    <property type="match status" value="1"/>
</dbReference>
<dbReference type="GO" id="GO:0005524">
    <property type="term" value="F:ATP binding"/>
    <property type="evidence" value="ECO:0007669"/>
    <property type="project" value="InterPro"/>
</dbReference>
<dbReference type="GO" id="GO:0006109">
    <property type="term" value="P:regulation of carbohydrate metabolic process"/>
    <property type="evidence" value="ECO:0007669"/>
    <property type="project" value="InterPro"/>
</dbReference>
<dbReference type="OrthoDB" id="8326226at2"/>
<feature type="domain" description="HPr kinase/phosphorylase C-terminal" evidence="1">
    <location>
        <begin position="11"/>
        <end position="89"/>
    </location>
</feature>
<keyword evidence="3" id="KW-1185">Reference proteome</keyword>
<dbReference type="AlphaFoldDB" id="A0A0L1JNA5"/>
<dbReference type="Pfam" id="PF07475">
    <property type="entry name" value="Hpr_kinase_C"/>
    <property type="match status" value="1"/>
</dbReference>
<evidence type="ECO:0000313" key="2">
    <source>
        <dbReference type="EMBL" id="KNG93192.1"/>
    </source>
</evidence>
<evidence type="ECO:0000313" key="3">
    <source>
        <dbReference type="Proteomes" id="UP000036938"/>
    </source>
</evidence>
<sequence>MDLAARVRDGTLHGSAVALDPGRGVLILGQSGKGKSALALALMAYGAHLVADDRVILAAKDGHVAARAPATIAGRIEARGIGILKADALPECQLRLVVDLDEEAQKRIPDAASARFHDLAIPLISAVPHAYFAAAVLHALKYPPSS</sequence>
<reference evidence="2 3" key="1">
    <citation type="journal article" date="2015" name="Int. J. Syst. Evol. Microbiol.">
        <title>Aestuariivita atlantica sp. nov., isolated from deep sea sediment of the Atlantic Ocean.</title>
        <authorList>
            <person name="Li G."/>
            <person name="Lai Q."/>
            <person name="Du Y."/>
            <person name="Liu X."/>
            <person name="Sun F."/>
            <person name="Shao Z."/>
        </authorList>
    </citation>
    <scope>NUCLEOTIDE SEQUENCE [LARGE SCALE GENOMIC DNA]</scope>
    <source>
        <strain evidence="2 3">22II-S11-z3</strain>
    </source>
</reference>
<name>A0A0L1JNA5_9RHOB</name>
<dbReference type="EMBL" id="AQQZ01000005">
    <property type="protein sequence ID" value="KNG93192.1"/>
    <property type="molecule type" value="Genomic_DNA"/>
</dbReference>
<dbReference type="RefSeq" id="WP_050531149.1">
    <property type="nucleotide sequence ID" value="NZ_AQQZ01000005.1"/>
</dbReference>
<comment type="caution">
    <text evidence="2">The sequence shown here is derived from an EMBL/GenBank/DDBJ whole genome shotgun (WGS) entry which is preliminary data.</text>
</comment>
<organism evidence="2 3">
    <name type="scientific">Pseudaestuariivita atlantica</name>
    <dbReference type="NCBI Taxonomy" id="1317121"/>
    <lineage>
        <taxon>Bacteria</taxon>
        <taxon>Pseudomonadati</taxon>
        <taxon>Pseudomonadota</taxon>
        <taxon>Alphaproteobacteria</taxon>
        <taxon>Rhodobacterales</taxon>
        <taxon>Paracoccaceae</taxon>
        <taxon>Pseudaestuariivita</taxon>
    </lineage>
</organism>
<dbReference type="STRING" id="1317121.ATO11_12075"/>